<evidence type="ECO:0000256" key="2">
    <source>
        <dbReference type="ARBA" id="ARBA00022448"/>
    </source>
</evidence>
<dbReference type="Gene3D" id="2.40.160.10">
    <property type="entry name" value="Porin"/>
    <property type="match status" value="1"/>
</dbReference>
<dbReference type="InterPro" id="IPR023614">
    <property type="entry name" value="Porin_dom_sf"/>
</dbReference>
<dbReference type="PANTHER" id="PTHR34596">
    <property type="entry name" value="CHITOPORIN"/>
    <property type="match status" value="1"/>
</dbReference>
<proteinExistence type="inferred from homology"/>
<feature type="chain" id="PRO_5046171785" evidence="4">
    <location>
        <begin position="29"/>
        <end position="428"/>
    </location>
</feature>
<name>A0ABY4KZS2_9PSED</name>
<dbReference type="PANTHER" id="PTHR34596:SF2">
    <property type="entry name" value="CHITOPORIN"/>
    <property type="match status" value="1"/>
</dbReference>
<protein>
    <submittedName>
        <fullName evidence="5">OprD family porin</fullName>
    </submittedName>
</protein>
<accession>A0ABY4KZS2</accession>
<evidence type="ECO:0000256" key="4">
    <source>
        <dbReference type="SAM" id="SignalP"/>
    </source>
</evidence>
<keyword evidence="3 4" id="KW-0732">Signal</keyword>
<organism evidence="5 6">
    <name type="scientific">Pseudomonas knackmussii</name>
    <dbReference type="NCBI Taxonomy" id="65741"/>
    <lineage>
        <taxon>Bacteria</taxon>
        <taxon>Pseudomonadati</taxon>
        <taxon>Pseudomonadota</taxon>
        <taxon>Gammaproteobacteria</taxon>
        <taxon>Pseudomonadales</taxon>
        <taxon>Pseudomonadaceae</taxon>
        <taxon>Pseudomonas</taxon>
    </lineage>
</organism>
<feature type="signal peptide" evidence="4">
    <location>
        <begin position="1"/>
        <end position="28"/>
    </location>
</feature>
<dbReference type="EMBL" id="CP096208">
    <property type="protein sequence ID" value="UPQ84742.1"/>
    <property type="molecule type" value="Genomic_DNA"/>
</dbReference>
<dbReference type="Proteomes" id="UP000831189">
    <property type="component" value="Chromosome"/>
</dbReference>
<reference evidence="5 6" key="1">
    <citation type="submission" date="2022-04" db="EMBL/GenBank/DDBJ databases">
        <title>Pseudomonas knackmussii B09-2.</title>
        <authorList>
            <person name="Deng Y."/>
        </authorList>
    </citation>
    <scope>NUCLEOTIDE SEQUENCE [LARGE SCALE GENOMIC DNA]</scope>
    <source>
        <strain evidence="5 6">B09-2</strain>
    </source>
</reference>
<keyword evidence="6" id="KW-1185">Reference proteome</keyword>
<evidence type="ECO:0000256" key="3">
    <source>
        <dbReference type="ARBA" id="ARBA00022729"/>
    </source>
</evidence>
<evidence type="ECO:0000256" key="1">
    <source>
        <dbReference type="ARBA" id="ARBA00009075"/>
    </source>
</evidence>
<dbReference type="Pfam" id="PF03573">
    <property type="entry name" value="OprD"/>
    <property type="match status" value="1"/>
</dbReference>
<evidence type="ECO:0000313" key="6">
    <source>
        <dbReference type="Proteomes" id="UP000831189"/>
    </source>
</evidence>
<gene>
    <name evidence="5" type="ORF">M0M42_10335</name>
</gene>
<keyword evidence="2" id="KW-0813">Transport</keyword>
<evidence type="ECO:0000313" key="5">
    <source>
        <dbReference type="EMBL" id="UPQ84742.1"/>
    </source>
</evidence>
<dbReference type="InterPro" id="IPR005318">
    <property type="entry name" value="OM_porin_bac"/>
</dbReference>
<sequence>MTPRNPLSAAVLAGTLSMVMGIPTVVHAADGFVDGAKVSVNARNFYINRNFVDPAGPSATAPQGKAEEWTQSFILNIQSGYTPGPIGFGVDTLAMLAVKLDGGGGTYGTGLLPRHSDGKPADNFGRLAVAAKAKMSETELRVGEWQVVVPVLRADDGRSLPQTFKGGMVTSKEVSNLALYGGQMRQNSTRDDASMEDMSYRDGLNGITATSDRFNFIGGEYAFTDSTKVGLWHARLEDIYQQSYVQLLHTQPLSDDLAFTANVGYFTGKDEGSALAGDLDNKTYSGLFGLQAGANTFYVGLQKVSGDQWMRVNGTSGASLANDSFNSAYDAADERSWQLRHDYNFAGVGIPGLVLMNRYISGDNITTASGDEGKEWGRESELAYTVQSGALKNLNIKWRNSSMRRDSSFSRNEFDENRLIFNYPISIL</sequence>
<comment type="similarity">
    <text evidence="1">Belongs to the outer membrane porin (Opr) (TC 1.B.25) family.</text>
</comment>